<sequence>MENFIGSANGLTVSAASMMERITAWFGSVAAWFGNVFDWLGSVSAWHEGMKAAVEGYFADPIEFVEFYTFVVRWIFPVLAVAIFFRCVLPLLQGGISSRIWGFLEIKGGYRIAVRHWENSIGRSKLSDIVINLPFVSRSHAVLSYGEEGWSITDLESTGGVLVNGTKVEKTGSVQIGDTISLSGADFLFLPGDDNCESLKKEGRFQSLLKLGKGFSSWKTLLLILAFQLLGGIQLCLSIGSEWALKAAYTFFFYIIAESVYFFLLRKFTRKYTELELLIFFLCGMNLFVVAAAAPEQLYKQLAAILLGLASYSVIQMLIRDPGQGRKLKYALVAFSIVLILLNLTMGEARFGARNWINLGFITIQPMEFVKVAFVLAGTATLDKLLTTRNLTAFIGFSGACIGALILMRDLGTSVIFFVTFLVVAFMRSGDIRTIALISSGAALGAFAVVSFLPYIASRFQAWGHVWDYVDTIGFQQTRTLIAAASGGLVGLGGGNGYLVGVAASDTDLVFGILSEEWGFLIAMIVVLIVVFLALLALYLMRDCKSSFYAISACGAASIFIIQTILNVFGSLDLLPLTGVTLPFVSNGGSSMVVCWALLSFIKAADERVRPDLSSEEAAAAGYDDGYNHVEDDQGYNDTDNNENSVAENVEKGFYGRTAQIIYDERDEFERWFDEETSKQAADSDENHGKGGTEG</sequence>
<organism evidence="1 2">
    <name type="scientific">Anoxybacterium hadale</name>
    <dbReference type="NCBI Taxonomy" id="3408580"/>
    <lineage>
        <taxon>Bacteria</taxon>
        <taxon>Bacillati</taxon>
        <taxon>Bacillota</taxon>
        <taxon>Clostridia</taxon>
        <taxon>Peptostreptococcales</taxon>
        <taxon>Anaerovoracaceae</taxon>
        <taxon>Anoxybacterium</taxon>
    </lineage>
</organism>
<evidence type="ECO:0000313" key="2">
    <source>
        <dbReference type="Proteomes" id="UP000594014"/>
    </source>
</evidence>
<protein>
    <submittedName>
        <fullName evidence="1">FHA domain-containing protein</fullName>
    </submittedName>
</protein>
<accession>A0ACD1A6T2</accession>
<proteinExistence type="predicted"/>
<evidence type="ECO:0000313" key="1">
    <source>
        <dbReference type="EMBL" id="QOX62079.1"/>
    </source>
</evidence>
<gene>
    <name evidence="1" type="ORF">FRZ06_01300</name>
</gene>
<dbReference type="EMBL" id="CP042469">
    <property type="protein sequence ID" value="QOX62079.1"/>
    <property type="molecule type" value="Genomic_DNA"/>
</dbReference>
<name>A0ACD1A6T2_9FIRM</name>
<reference evidence="1" key="1">
    <citation type="submission" date="2019-08" db="EMBL/GenBank/DDBJ databases">
        <title>Genome sequence of Clostridiales bacterium MT110.</title>
        <authorList>
            <person name="Cao J."/>
        </authorList>
    </citation>
    <scope>NUCLEOTIDE SEQUENCE</scope>
    <source>
        <strain evidence="1">MT110</strain>
    </source>
</reference>
<dbReference type="Proteomes" id="UP000594014">
    <property type="component" value="Chromosome"/>
</dbReference>
<keyword evidence="2" id="KW-1185">Reference proteome</keyword>